<name>V4W6I1_CITCL</name>
<dbReference type="Pfam" id="PF13041">
    <property type="entry name" value="PPR_2"/>
    <property type="match status" value="2"/>
</dbReference>
<proteinExistence type="predicted"/>
<dbReference type="InterPro" id="IPR002885">
    <property type="entry name" value="PPR_rpt"/>
</dbReference>
<dbReference type="GO" id="GO:0003723">
    <property type="term" value="F:RNA binding"/>
    <property type="evidence" value="ECO:0007669"/>
    <property type="project" value="InterPro"/>
</dbReference>
<sequence>MLAIDAFISTKITAALFVKTPHRLVEEKLIYLLQSCRTTKHLHQIQTQVVTSGLEQSDYITPRIITACAQLKQMTYARKMFDKITDQNVVSWNAMFNGYAQNEFHRTVVVLFTQMKKLDVMPNCFTFPVVLKSCVKINALREGEELHCLVLKNGFRANIFVGTALIELYSTGKAIEAAYKVFGEMDERNVVVWTLMINGYISCGDIVSARCLFELAPERDVILWNTMVSGYIDVRNMIEARKLFDQMPKKDVISWNTMLSGYANNGDVEECKRLFEEMPERNVFSWNGLIGGYANNGLFFEVLDAFKRMLTEGRVFPNDATIVTVLSACTRLGALDFGKWVHVYAEYNGYKGNVCVGNALIDMYAKCGIIENAVDVFNSMDTKDLITWNTIISGLAMHGRGAGALSLFHEMKNAGEMPDGITFIGILCACTHMGLVEEGLSYFQSMAMNYSIVPQIEHYGCMVDLLARAGRLAEAVDFVKSMPIEADAVIWANLLGSCRVYKNVELAELALERLTELEPKNPTNFVMLSNIYGDLGRWKDVARIKVAMRDTGFKKLPGCSSIEVNEVVVNFYSLDKRHPKTEEIYETLKGLTKLLRSSGYVPDARVLEPGA</sequence>
<evidence type="ECO:0000313" key="4">
    <source>
        <dbReference type="Proteomes" id="UP000030687"/>
    </source>
</evidence>
<organism evidence="3 4">
    <name type="scientific">Citrus clementina</name>
    <name type="common">Clementine</name>
    <name type="synonym">Citrus deliciosa x Citrus sinensis</name>
    <dbReference type="NCBI Taxonomy" id="85681"/>
    <lineage>
        <taxon>Eukaryota</taxon>
        <taxon>Viridiplantae</taxon>
        <taxon>Streptophyta</taxon>
        <taxon>Embryophyta</taxon>
        <taxon>Tracheophyta</taxon>
        <taxon>Spermatophyta</taxon>
        <taxon>Magnoliopsida</taxon>
        <taxon>eudicotyledons</taxon>
        <taxon>Gunneridae</taxon>
        <taxon>Pentapetalae</taxon>
        <taxon>rosids</taxon>
        <taxon>malvids</taxon>
        <taxon>Sapindales</taxon>
        <taxon>Rutaceae</taxon>
        <taxon>Aurantioideae</taxon>
        <taxon>Citrus</taxon>
    </lineage>
</organism>
<dbReference type="KEGG" id="cic:CICLE_v10017589mg"/>
<evidence type="ECO:0000313" key="3">
    <source>
        <dbReference type="EMBL" id="ESR61704.1"/>
    </source>
</evidence>
<feature type="repeat" description="PPR" evidence="2">
    <location>
        <begin position="88"/>
        <end position="122"/>
    </location>
</feature>
<gene>
    <name evidence="3" type="ORF">CICLE_v10017589mg</name>
</gene>
<dbReference type="InterPro" id="IPR046848">
    <property type="entry name" value="E_motif"/>
</dbReference>
<protein>
    <submittedName>
        <fullName evidence="3">Uncharacterized protein</fullName>
    </submittedName>
</protein>
<evidence type="ECO:0000256" key="2">
    <source>
        <dbReference type="PROSITE-ProRule" id="PRU00708"/>
    </source>
</evidence>
<dbReference type="Pfam" id="PF01535">
    <property type="entry name" value="PPR"/>
    <property type="match status" value="6"/>
</dbReference>
<keyword evidence="4" id="KW-1185">Reference proteome</keyword>
<keyword evidence="1" id="KW-0677">Repeat</keyword>
<dbReference type="Pfam" id="PF20431">
    <property type="entry name" value="E_motif"/>
    <property type="match status" value="1"/>
</dbReference>
<dbReference type="InterPro" id="IPR046960">
    <property type="entry name" value="PPR_At4g14850-like_plant"/>
</dbReference>
<feature type="repeat" description="PPR" evidence="2">
    <location>
        <begin position="220"/>
        <end position="250"/>
    </location>
</feature>
<dbReference type="PANTHER" id="PTHR47926:SF371">
    <property type="entry name" value="TETRATRICOPEPTIDE REPEAT-LIKE SUPERFAMILY PROTEIN"/>
    <property type="match status" value="1"/>
</dbReference>
<dbReference type="Proteomes" id="UP000030687">
    <property type="component" value="Unassembled WGS sequence"/>
</dbReference>
<dbReference type="InParanoid" id="V4W6I1"/>
<feature type="repeat" description="PPR" evidence="2">
    <location>
        <begin position="251"/>
        <end position="285"/>
    </location>
</feature>
<dbReference type="AlphaFoldDB" id="V4W6I1"/>
<dbReference type="EMBL" id="KI536312">
    <property type="protein sequence ID" value="ESR61704.1"/>
    <property type="molecule type" value="Genomic_DNA"/>
</dbReference>
<accession>V4W6I1</accession>
<dbReference type="GO" id="GO:0009451">
    <property type="term" value="P:RNA modification"/>
    <property type="evidence" value="ECO:0007669"/>
    <property type="project" value="InterPro"/>
</dbReference>
<dbReference type="Gramene" id="ESR61704">
    <property type="protein sequence ID" value="ESR61704"/>
    <property type="gene ID" value="CICLE_v10017589mg"/>
</dbReference>
<dbReference type="SUPFAM" id="SSF48452">
    <property type="entry name" value="TPR-like"/>
    <property type="match status" value="1"/>
</dbReference>
<evidence type="ECO:0000256" key="1">
    <source>
        <dbReference type="ARBA" id="ARBA00022737"/>
    </source>
</evidence>
<dbReference type="FunFam" id="1.25.40.10:FF:001095">
    <property type="entry name" value="Pentatricopeptide repeat-containing protein At2g34400"/>
    <property type="match status" value="1"/>
</dbReference>
<dbReference type="OMA" id="EVHCVVI"/>
<dbReference type="eggNOG" id="KOG4197">
    <property type="taxonomic scope" value="Eukaryota"/>
</dbReference>
<dbReference type="PROSITE" id="PS51375">
    <property type="entry name" value="PPR"/>
    <property type="match status" value="4"/>
</dbReference>
<reference evidence="3 4" key="1">
    <citation type="submission" date="2013-10" db="EMBL/GenBank/DDBJ databases">
        <authorList>
            <consortium name="International Citrus Genome Consortium"/>
            <person name="Jenkins J."/>
            <person name="Schmutz J."/>
            <person name="Prochnik S."/>
            <person name="Rokhsar D."/>
            <person name="Gmitter F."/>
            <person name="Ollitrault P."/>
            <person name="Machado M."/>
            <person name="Talon M."/>
            <person name="Wincker P."/>
            <person name="Jaillon O."/>
            <person name="Morgante M."/>
        </authorList>
    </citation>
    <scope>NUCLEOTIDE SEQUENCE</scope>
    <source>
        <strain evidence="4">cv. Clemenules</strain>
    </source>
</reference>
<dbReference type="NCBIfam" id="TIGR00756">
    <property type="entry name" value="PPR"/>
    <property type="match status" value="5"/>
</dbReference>
<dbReference type="FunFam" id="1.25.40.10:FF:000231">
    <property type="entry name" value="Pentatricopeptide repeat-containing protein chloroplastic"/>
    <property type="match status" value="1"/>
</dbReference>
<dbReference type="Gene3D" id="1.25.40.10">
    <property type="entry name" value="Tetratricopeptide repeat domain"/>
    <property type="match status" value="3"/>
</dbReference>
<dbReference type="PANTHER" id="PTHR47926">
    <property type="entry name" value="PENTATRICOPEPTIDE REPEAT-CONTAINING PROTEIN"/>
    <property type="match status" value="1"/>
</dbReference>
<feature type="repeat" description="PPR" evidence="2">
    <location>
        <begin position="384"/>
        <end position="418"/>
    </location>
</feature>
<dbReference type="FunFam" id="1.25.40.10:FF:001802">
    <property type="entry name" value="Tetratricopeptide repeat (TPR)-like superfamily protein"/>
    <property type="match status" value="1"/>
</dbReference>
<dbReference type="InterPro" id="IPR011990">
    <property type="entry name" value="TPR-like_helical_dom_sf"/>
</dbReference>